<dbReference type="GO" id="GO:0006825">
    <property type="term" value="P:copper ion transport"/>
    <property type="evidence" value="ECO:0007669"/>
    <property type="project" value="InterPro"/>
</dbReference>
<dbReference type="InterPro" id="IPR000428">
    <property type="entry name" value="Cu-bd"/>
</dbReference>
<sequence>MDTTVYAVKGMTCSGCMTKVTTAVNGVAGVSDVDADVATGEVTVVSEGPVDAELVRSAVKEAGYEVVG</sequence>
<dbReference type="AlphaFoldDB" id="A0A075V1U2"/>
<evidence type="ECO:0000313" key="4">
    <source>
        <dbReference type="Proteomes" id="UP000028492"/>
    </source>
</evidence>
<name>A0A075V1U2_9PSEU</name>
<keyword evidence="1" id="KW-0479">Metal-binding</keyword>
<dbReference type="RefSeq" id="WP_038520518.1">
    <property type="nucleotide sequence ID" value="NZ_CP008953.1"/>
</dbReference>
<dbReference type="SUPFAM" id="SSF55008">
    <property type="entry name" value="HMA, heavy metal-associated domain"/>
    <property type="match status" value="1"/>
</dbReference>
<dbReference type="Pfam" id="PF00403">
    <property type="entry name" value="HMA"/>
    <property type="match status" value="1"/>
</dbReference>
<gene>
    <name evidence="3" type="ORF">AJAP_38380</name>
</gene>
<dbReference type="KEGG" id="aja:AJAP_38380"/>
<evidence type="ECO:0000259" key="2">
    <source>
        <dbReference type="PROSITE" id="PS50846"/>
    </source>
</evidence>
<accession>A0A075V1U2</accession>
<evidence type="ECO:0000313" key="3">
    <source>
        <dbReference type="EMBL" id="AIG80462.1"/>
    </source>
</evidence>
<dbReference type="PROSITE" id="PS50846">
    <property type="entry name" value="HMA_2"/>
    <property type="match status" value="1"/>
</dbReference>
<keyword evidence="4" id="KW-1185">Reference proteome</keyword>
<dbReference type="PROSITE" id="PS01047">
    <property type="entry name" value="HMA_1"/>
    <property type="match status" value="1"/>
</dbReference>
<dbReference type="PRINTS" id="PR00944">
    <property type="entry name" value="CUEXPORT"/>
</dbReference>
<dbReference type="GO" id="GO:0005507">
    <property type="term" value="F:copper ion binding"/>
    <property type="evidence" value="ECO:0007669"/>
    <property type="project" value="InterPro"/>
</dbReference>
<dbReference type="CDD" id="cd00371">
    <property type="entry name" value="HMA"/>
    <property type="match status" value="1"/>
</dbReference>
<dbReference type="STRING" id="208439.AJAP_38380"/>
<dbReference type="InterPro" id="IPR017969">
    <property type="entry name" value="Heavy-metal-associated_CS"/>
</dbReference>
<dbReference type="eggNOG" id="COG2608">
    <property type="taxonomic scope" value="Bacteria"/>
</dbReference>
<evidence type="ECO:0000256" key="1">
    <source>
        <dbReference type="ARBA" id="ARBA00022723"/>
    </source>
</evidence>
<dbReference type="Proteomes" id="UP000028492">
    <property type="component" value="Chromosome"/>
</dbReference>
<proteinExistence type="predicted"/>
<dbReference type="HOGENOM" id="CLU_134973_13_1_11"/>
<dbReference type="InterPro" id="IPR036163">
    <property type="entry name" value="HMA_dom_sf"/>
</dbReference>
<dbReference type="InterPro" id="IPR006121">
    <property type="entry name" value="HMA_dom"/>
</dbReference>
<feature type="domain" description="HMA" evidence="2">
    <location>
        <begin position="2"/>
        <end position="67"/>
    </location>
</feature>
<organism evidence="3 4">
    <name type="scientific">Amycolatopsis japonica</name>
    <dbReference type="NCBI Taxonomy" id="208439"/>
    <lineage>
        <taxon>Bacteria</taxon>
        <taxon>Bacillati</taxon>
        <taxon>Actinomycetota</taxon>
        <taxon>Actinomycetes</taxon>
        <taxon>Pseudonocardiales</taxon>
        <taxon>Pseudonocardiaceae</taxon>
        <taxon>Amycolatopsis</taxon>
        <taxon>Amycolatopsis japonica group</taxon>
    </lineage>
</organism>
<reference evidence="3 4" key="1">
    <citation type="journal article" date="2014" name="J. Biotechnol.">
        <title>Complete genome sequence of the actinobacterium Amycolatopsis japonica MG417-CF17(T) (=DSM 44213T) producing (S,S)-N,N'-ethylenediaminedisuccinic acid.</title>
        <authorList>
            <person name="Stegmann E."/>
            <person name="Albersmeier A."/>
            <person name="Spohn M."/>
            <person name="Gert H."/>
            <person name="Weber T."/>
            <person name="Wohlleben W."/>
            <person name="Kalinowski J."/>
            <person name="Ruckert C."/>
        </authorList>
    </citation>
    <scope>NUCLEOTIDE SEQUENCE [LARGE SCALE GENOMIC DNA]</scope>
    <source>
        <strain evidence="4">MG417-CF17 (DSM 44213)</strain>
    </source>
</reference>
<dbReference type="EMBL" id="CP008953">
    <property type="protein sequence ID" value="AIG80462.1"/>
    <property type="molecule type" value="Genomic_DNA"/>
</dbReference>
<protein>
    <recommendedName>
        <fullName evidence="2">HMA domain-containing protein</fullName>
    </recommendedName>
</protein>
<dbReference type="Gene3D" id="3.30.70.100">
    <property type="match status" value="1"/>
</dbReference>